<feature type="domain" description="RRM" evidence="7">
    <location>
        <begin position="26"/>
        <end position="97"/>
    </location>
</feature>
<dbReference type="PANTHER" id="PTHR23003">
    <property type="entry name" value="RNA RECOGNITION MOTIF RRM DOMAIN CONTAINING PROTEIN"/>
    <property type="match status" value="1"/>
</dbReference>
<keyword evidence="8" id="KW-1185">Reference proteome</keyword>
<dbReference type="InterPro" id="IPR034150">
    <property type="entry name" value="SF3B6_RRM"/>
</dbReference>
<sequence>MATPLRAGLGGGTGGRSNRLPPEVNRILYVKNLPYKITSEEMYEIFGKFGAIRQIRVGSTPETRGTAFVVYEDIFDAKNACEHLSGFNVSNRYLNGY</sequence>
<evidence type="ECO:0000256" key="3">
    <source>
        <dbReference type="ARBA" id="ARBA00022884"/>
    </source>
</evidence>
<dbReference type="WBParaSite" id="PSU_v2.g12089.t1">
    <property type="protein sequence ID" value="PSU_v2.g12089.t1"/>
    <property type="gene ID" value="PSU_v2.g12089"/>
</dbReference>
<comment type="subcellular location">
    <subcellularLocation>
        <location evidence="1">Nucleus</location>
    </subcellularLocation>
</comment>
<dbReference type="SUPFAM" id="SSF54928">
    <property type="entry name" value="RNA-binding domain, RBD"/>
    <property type="match status" value="1"/>
</dbReference>
<keyword evidence="4" id="KW-0508">mRNA splicing</keyword>
<dbReference type="GO" id="GO:0003729">
    <property type="term" value="F:mRNA binding"/>
    <property type="evidence" value="ECO:0007669"/>
    <property type="project" value="TreeGrafter"/>
</dbReference>
<evidence type="ECO:0000313" key="8">
    <source>
        <dbReference type="Proteomes" id="UP000887577"/>
    </source>
</evidence>
<dbReference type="CDD" id="cd12241">
    <property type="entry name" value="RRM_SF3B14"/>
    <property type="match status" value="1"/>
</dbReference>
<keyword evidence="3 6" id="KW-0694">RNA-binding</keyword>
<dbReference type="GO" id="GO:0008380">
    <property type="term" value="P:RNA splicing"/>
    <property type="evidence" value="ECO:0007669"/>
    <property type="project" value="UniProtKB-KW"/>
</dbReference>
<dbReference type="Pfam" id="PF00076">
    <property type="entry name" value="RRM_1"/>
    <property type="match status" value="1"/>
</dbReference>
<dbReference type="SMART" id="SM00360">
    <property type="entry name" value="RRM"/>
    <property type="match status" value="1"/>
</dbReference>
<keyword evidence="5" id="KW-0539">Nucleus</keyword>
<dbReference type="InterPro" id="IPR012677">
    <property type="entry name" value="Nucleotide-bd_a/b_plait_sf"/>
</dbReference>
<proteinExistence type="predicted"/>
<dbReference type="FunFam" id="3.30.70.330:FF:000604">
    <property type="entry name" value="Splicing factor 3B, subunit 6"/>
    <property type="match status" value="1"/>
</dbReference>
<dbReference type="GO" id="GO:0006397">
    <property type="term" value="P:mRNA processing"/>
    <property type="evidence" value="ECO:0007669"/>
    <property type="project" value="UniProtKB-KW"/>
</dbReference>
<protein>
    <submittedName>
        <fullName evidence="9">RRM domain-containing protein</fullName>
    </submittedName>
</protein>
<accession>A0A914XY11</accession>
<dbReference type="InterPro" id="IPR035979">
    <property type="entry name" value="RBD_domain_sf"/>
</dbReference>
<dbReference type="PROSITE" id="PS50102">
    <property type="entry name" value="RRM"/>
    <property type="match status" value="1"/>
</dbReference>
<evidence type="ECO:0000256" key="2">
    <source>
        <dbReference type="ARBA" id="ARBA00022664"/>
    </source>
</evidence>
<dbReference type="Gene3D" id="3.30.70.330">
    <property type="match status" value="1"/>
</dbReference>
<evidence type="ECO:0000259" key="7">
    <source>
        <dbReference type="PROSITE" id="PS50102"/>
    </source>
</evidence>
<dbReference type="InterPro" id="IPR000504">
    <property type="entry name" value="RRM_dom"/>
</dbReference>
<dbReference type="Proteomes" id="UP000887577">
    <property type="component" value="Unplaced"/>
</dbReference>
<dbReference type="AlphaFoldDB" id="A0A914XY11"/>
<reference evidence="9" key="1">
    <citation type="submission" date="2022-11" db="UniProtKB">
        <authorList>
            <consortium name="WormBaseParasite"/>
        </authorList>
    </citation>
    <scope>IDENTIFICATION</scope>
</reference>
<organism evidence="8 9">
    <name type="scientific">Panagrolaimus superbus</name>
    <dbReference type="NCBI Taxonomy" id="310955"/>
    <lineage>
        <taxon>Eukaryota</taxon>
        <taxon>Metazoa</taxon>
        <taxon>Ecdysozoa</taxon>
        <taxon>Nematoda</taxon>
        <taxon>Chromadorea</taxon>
        <taxon>Rhabditida</taxon>
        <taxon>Tylenchina</taxon>
        <taxon>Panagrolaimomorpha</taxon>
        <taxon>Panagrolaimoidea</taxon>
        <taxon>Panagrolaimidae</taxon>
        <taxon>Panagrolaimus</taxon>
    </lineage>
</organism>
<dbReference type="GO" id="GO:0005634">
    <property type="term" value="C:nucleus"/>
    <property type="evidence" value="ECO:0007669"/>
    <property type="project" value="UniProtKB-SubCell"/>
</dbReference>
<dbReference type="InterPro" id="IPR050374">
    <property type="entry name" value="RRT5_SRSF_SR"/>
</dbReference>
<evidence type="ECO:0000313" key="9">
    <source>
        <dbReference type="WBParaSite" id="PSU_v2.g12089.t1"/>
    </source>
</evidence>
<evidence type="ECO:0000256" key="6">
    <source>
        <dbReference type="PROSITE-ProRule" id="PRU00176"/>
    </source>
</evidence>
<evidence type="ECO:0000256" key="5">
    <source>
        <dbReference type="ARBA" id="ARBA00023242"/>
    </source>
</evidence>
<keyword evidence="2" id="KW-0507">mRNA processing</keyword>
<evidence type="ECO:0000256" key="1">
    <source>
        <dbReference type="ARBA" id="ARBA00004123"/>
    </source>
</evidence>
<name>A0A914XY11_9BILA</name>
<dbReference type="GO" id="GO:0005737">
    <property type="term" value="C:cytoplasm"/>
    <property type="evidence" value="ECO:0007669"/>
    <property type="project" value="TreeGrafter"/>
</dbReference>
<evidence type="ECO:0000256" key="4">
    <source>
        <dbReference type="ARBA" id="ARBA00023187"/>
    </source>
</evidence>